<dbReference type="AlphaFoldDB" id="A0A0M0BQN1"/>
<keyword evidence="1" id="KW-1133">Transmembrane helix</keyword>
<dbReference type="InterPro" id="IPR002931">
    <property type="entry name" value="Transglutaminase-like"/>
</dbReference>
<keyword evidence="1" id="KW-0812">Transmembrane</keyword>
<sequence>MVSRLLGWLIANVSYGYREVPRYPEETLAEGLGDCDDQAILLVAMCRSLGIPAILQVGVIFNEGIRSERSAWGGHLRVEQRGVGWHGWALVYMPPWGWLPVDMTLVASRDPLSRIAEDPERQRNVVACFNVSRQEYVGDSILSRARLMSSELHVTVSDALISSAAIEEEPRVGAKTAPDTVLIIAAGSIVLVAVILIGRRWARGVEEGML</sequence>
<evidence type="ECO:0000313" key="3">
    <source>
        <dbReference type="EMBL" id="KON30892.1"/>
    </source>
</evidence>
<evidence type="ECO:0000313" key="4">
    <source>
        <dbReference type="Proteomes" id="UP000037210"/>
    </source>
</evidence>
<dbReference type="SMART" id="SM00460">
    <property type="entry name" value="TGc"/>
    <property type="match status" value="1"/>
</dbReference>
<organism evidence="3 4">
    <name type="scientific">miscellaneous Crenarchaeota group-15 archaeon DG-45</name>
    <dbReference type="NCBI Taxonomy" id="1685127"/>
    <lineage>
        <taxon>Archaea</taxon>
        <taxon>Candidatus Bathyarchaeota</taxon>
        <taxon>MCG-15</taxon>
    </lineage>
</organism>
<dbReference type="InterPro" id="IPR038765">
    <property type="entry name" value="Papain-like_cys_pep_sf"/>
</dbReference>
<dbReference type="Proteomes" id="UP000037210">
    <property type="component" value="Unassembled WGS sequence"/>
</dbReference>
<dbReference type="PANTHER" id="PTHR33490">
    <property type="entry name" value="BLR5614 PROTEIN-RELATED"/>
    <property type="match status" value="1"/>
</dbReference>
<comment type="caution">
    <text evidence="3">The sequence shown here is derived from an EMBL/GenBank/DDBJ whole genome shotgun (WGS) entry which is preliminary data.</text>
</comment>
<name>A0A0M0BQN1_9ARCH</name>
<protein>
    <recommendedName>
        <fullName evidence="2">Transglutaminase-like domain-containing protein</fullName>
    </recommendedName>
</protein>
<proteinExistence type="predicted"/>
<dbReference type="PANTHER" id="PTHR33490:SF3">
    <property type="entry name" value="CONSERVED INTEGRAL MEMBRANE PROTEIN"/>
    <property type="match status" value="1"/>
</dbReference>
<dbReference type="SUPFAM" id="SSF54001">
    <property type="entry name" value="Cysteine proteinases"/>
    <property type="match status" value="1"/>
</dbReference>
<dbReference type="Pfam" id="PF01841">
    <property type="entry name" value="Transglut_core"/>
    <property type="match status" value="1"/>
</dbReference>
<dbReference type="EMBL" id="LFWZ01000019">
    <property type="protein sequence ID" value="KON30892.1"/>
    <property type="molecule type" value="Genomic_DNA"/>
</dbReference>
<gene>
    <name evidence="3" type="ORF">AC482_02850</name>
</gene>
<evidence type="ECO:0000259" key="2">
    <source>
        <dbReference type="SMART" id="SM00460"/>
    </source>
</evidence>
<reference evidence="3 4" key="1">
    <citation type="submission" date="2015-06" db="EMBL/GenBank/DDBJ databases">
        <title>New insights into the roles of widespread benthic archaea in carbon and nitrogen cycling.</title>
        <authorList>
            <person name="Lazar C.S."/>
            <person name="Baker B.J."/>
            <person name="Seitz K.W."/>
            <person name="Hyde A.S."/>
            <person name="Dick G.J."/>
            <person name="Hinrichs K.-U."/>
            <person name="Teske A.P."/>
        </authorList>
    </citation>
    <scope>NUCLEOTIDE SEQUENCE [LARGE SCALE GENOMIC DNA]</scope>
    <source>
        <strain evidence="3">DG-45</strain>
    </source>
</reference>
<feature type="transmembrane region" description="Helical" evidence="1">
    <location>
        <begin position="181"/>
        <end position="202"/>
    </location>
</feature>
<keyword evidence="1" id="KW-0472">Membrane</keyword>
<evidence type="ECO:0000256" key="1">
    <source>
        <dbReference type="SAM" id="Phobius"/>
    </source>
</evidence>
<accession>A0A0M0BQN1</accession>
<feature type="domain" description="Transglutaminase-like" evidence="2">
    <location>
        <begin position="27"/>
        <end position="105"/>
    </location>
</feature>
<dbReference type="Gene3D" id="3.10.620.30">
    <property type="match status" value="1"/>
</dbReference>